<evidence type="ECO:0000256" key="5">
    <source>
        <dbReference type="ARBA" id="ARBA00023002"/>
    </source>
</evidence>
<sequence>MPLSRRRVLRLDQDGDHQGRMGGAVMNTVILAGGGHSHLHCLLERSKEQTADRWILISPSRHQYYSGMFSGFVEGVYSEEEIRVDLEALCRKAHCEFVEASVLSVDPIQQQLLTDAGELYSYNAASFDIGSRNEDPGIPGLAGANLRIKPNHRFPSQVERLYRSRDTVFIGGGAAACELALSLRAWKEKNGKPDDSITVLHSSPLLHEAGVLASRNMASLLDRRRISTLKGKAEQVTDGTVVTDQARHIPFDEVMFLGGAAAQGLFGSSLIPTDEKGFMLTNANLQSISFPGLFAAGDCGTLADFPDLPKNGVTAVRQGPVLWENLNRFLTGRKLLAFQSKSRYLSILSTGNGNGFLLYGSFAVQGRWTRKLKERLDRSFMKKYGSHEK</sequence>
<dbReference type="InterPro" id="IPR051169">
    <property type="entry name" value="NADH-Q_oxidoreductase"/>
</dbReference>
<dbReference type="PANTHER" id="PTHR42913">
    <property type="entry name" value="APOPTOSIS-INDUCING FACTOR 1"/>
    <property type="match status" value="1"/>
</dbReference>
<keyword evidence="3" id="KW-0285">Flavoprotein</keyword>
<keyword evidence="4" id="KW-0274">FAD</keyword>
<reference evidence="7 8" key="1">
    <citation type="submission" date="2019-08" db="EMBL/GenBank/DDBJ databases">
        <title>Bacillus genomes from the desert of Cuatro Cienegas, Coahuila.</title>
        <authorList>
            <person name="Olmedo-Alvarez G."/>
        </authorList>
    </citation>
    <scope>NUCLEOTIDE SEQUENCE [LARGE SCALE GENOMIC DNA]</scope>
    <source>
        <strain evidence="7 8">CH108_3D</strain>
    </source>
</reference>
<evidence type="ECO:0000256" key="2">
    <source>
        <dbReference type="ARBA" id="ARBA00005272"/>
    </source>
</evidence>
<dbReference type="PANTHER" id="PTHR42913:SF9">
    <property type="entry name" value="SLR1591 PROTEIN"/>
    <property type="match status" value="1"/>
</dbReference>
<dbReference type="GO" id="GO:0019646">
    <property type="term" value="P:aerobic electron transport chain"/>
    <property type="evidence" value="ECO:0007669"/>
    <property type="project" value="TreeGrafter"/>
</dbReference>
<dbReference type="InterPro" id="IPR023753">
    <property type="entry name" value="FAD/NAD-binding_dom"/>
</dbReference>
<dbReference type="GO" id="GO:0003955">
    <property type="term" value="F:NAD(P)H dehydrogenase (quinone) activity"/>
    <property type="evidence" value="ECO:0007669"/>
    <property type="project" value="TreeGrafter"/>
</dbReference>
<comment type="cofactor">
    <cofactor evidence="1">
        <name>FAD</name>
        <dbReference type="ChEBI" id="CHEBI:57692"/>
    </cofactor>
</comment>
<dbReference type="EMBL" id="VTEQ01000008">
    <property type="protein sequence ID" value="TYS49592.1"/>
    <property type="molecule type" value="Genomic_DNA"/>
</dbReference>
<dbReference type="InterPro" id="IPR036188">
    <property type="entry name" value="FAD/NAD-bd_sf"/>
</dbReference>
<evidence type="ECO:0000313" key="7">
    <source>
        <dbReference type="EMBL" id="TYS49592.1"/>
    </source>
</evidence>
<name>A0A5D4RJN2_9BACI</name>
<evidence type="ECO:0000256" key="1">
    <source>
        <dbReference type="ARBA" id="ARBA00001974"/>
    </source>
</evidence>
<gene>
    <name evidence="7" type="ORF">FZC83_20325</name>
</gene>
<dbReference type="SUPFAM" id="SSF51905">
    <property type="entry name" value="FAD/NAD(P)-binding domain"/>
    <property type="match status" value="2"/>
</dbReference>
<proteinExistence type="inferred from homology"/>
<dbReference type="Proteomes" id="UP000322997">
    <property type="component" value="Unassembled WGS sequence"/>
</dbReference>
<accession>A0A5D4RJN2</accession>
<evidence type="ECO:0000256" key="4">
    <source>
        <dbReference type="ARBA" id="ARBA00022827"/>
    </source>
</evidence>
<feature type="domain" description="FAD/NAD(P)-binding" evidence="6">
    <location>
        <begin position="31"/>
        <end position="319"/>
    </location>
</feature>
<dbReference type="Pfam" id="PF07992">
    <property type="entry name" value="Pyr_redox_2"/>
    <property type="match status" value="1"/>
</dbReference>
<dbReference type="Gene3D" id="3.50.50.100">
    <property type="match status" value="1"/>
</dbReference>
<comment type="caution">
    <text evidence="7">The sequence shown here is derived from an EMBL/GenBank/DDBJ whole genome shotgun (WGS) entry which is preliminary data.</text>
</comment>
<evidence type="ECO:0000313" key="8">
    <source>
        <dbReference type="Proteomes" id="UP000322997"/>
    </source>
</evidence>
<keyword evidence="5" id="KW-0560">Oxidoreductase</keyword>
<protein>
    <submittedName>
        <fullName evidence="7">Pyridine nucleotide-disulfide oxidoreductase</fullName>
    </submittedName>
</protein>
<organism evidence="7 8">
    <name type="scientific">Rossellomorea marisflavi</name>
    <dbReference type="NCBI Taxonomy" id="189381"/>
    <lineage>
        <taxon>Bacteria</taxon>
        <taxon>Bacillati</taxon>
        <taxon>Bacillota</taxon>
        <taxon>Bacilli</taxon>
        <taxon>Bacillales</taxon>
        <taxon>Bacillaceae</taxon>
        <taxon>Rossellomorea</taxon>
    </lineage>
</organism>
<comment type="similarity">
    <text evidence="2">Belongs to the NADH dehydrogenase family.</text>
</comment>
<evidence type="ECO:0000256" key="3">
    <source>
        <dbReference type="ARBA" id="ARBA00022630"/>
    </source>
</evidence>
<dbReference type="AlphaFoldDB" id="A0A5D4RJN2"/>
<evidence type="ECO:0000259" key="6">
    <source>
        <dbReference type="Pfam" id="PF07992"/>
    </source>
</evidence>